<gene>
    <name evidence="1" type="ORF">TNCV_2067941</name>
</gene>
<accession>A0A8X6W2N1</accession>
<proteinExistence type="predicted"/>
<comment type="caution">
    <text evidence="1">The sequence shown here is derived from an EMBL/GenBank/DDBJ whole genome shotgun (WGS) entry which is preliminary data.</text>
</comment>
<protein>
    <submittedName>
        <fullName evidence="1">Uncharacterized protein</fullName>
    </submittedName>
</protein>
<organism evidence="1 2">
    <name type="scientific">Trichonephila clavipes</name>
    <name type="common">Golden silk orbweaver</name>
    <name type="synonym">Nephila clavipes</name>
    <dbReference type="NCBI Taxonomy" id="2585209"/>
    <lineage>
        <taxon>Eukaryota</taxon>
        <taxon>Metazoa</taxon>
        <taxon>Ecdysozoa</taxon>
        <taxon>Arthropoda</taxon>
        <taxon>Chelicerata</taxon>
        <taxon>Arachnida</taxon>
        <taxon>Araneae</taxon>
        <taxon>Araneomorphae</taxon>
        <taxon>Entelegynae</taxon>
        <taxon>Araneoidea</taxon>
        <taxon>Nephilidae</taxon>
        <taxon>Trichonephila</taxon>
    </lineage>
</organism>
<dbReference type="EMBL" id="BMAU01021379">
    <property type="protein sequence ID" value="GFY27173.1"/>
    <property type="molecule type" value="Genomic_DNA"/>
</dbReference>
<keyword evidence="2" id="KW-1185">Reference proteome</keyword>
<sequence>MNHQVSLPRLIFSLQRCRTDCKEEKALGRVWDSGSAASPTPDCSSSNWEARREVTTPSGRHGKPLVCRTPTPSQLLTIFSSAYFASHLAFDQQWPARPASSAPVRASPGFYSLSLELLVFNKQVCEMRRVKTKVFSCASFDFTAVLPPT</sequence>
<evidence type="ECO:0000313" key="2">
    <source>
        <dbReference type="Proteomes" id="UP000887159"/>
    </source>
</evidence>
<evidence type="ECO:0000313" key="1">
    <source>
        <dbReference type="EMBL" id="GFY27173.1"/>
    </source>
</evidence>
<name>A0A8X6W2N1_TRICX</name>
<reference evidence="1" key="1">
    <citation type="submission" date="2020-08" db="EMBL/GenBank/DDBJ databases">
        <title>Multicomponent nature underlies the extraordinary mechanical properties of spider dragline silk.</title>
        <authorList>
            <person name="Kono N."/>
            <person name="Nakamura H."/>
            <person name="Mori M."/>
            <person name="Yoshida Y."/>
            <person name="Ohtoshi R."/>
            <person name="Malay A.D."/>
            <person name="Moran D.A.P."/>
            <person name="Tomita M."/>
            <person name="Numata K."/>
            <person name="Arakawa K."/>
        </authorList>
    </citation>
    <scope>NUCLEOTIDE SEQUENCE</scope>
</reference>
<dbReference type="AlphaFoldDB" id="A0A8X6W2N1"/>
<dbReference type="Proteomes" id="UP000887159">
    <property type="component" value="Unassembled WGS sequence"/>
</dbReference>